<reference evidence="2" key="1">
    <citation type="submission" date="2013-09" db="EMBL/GenBank/DDBJ databases">
        <authorList>
            <person name="Huang L."/>
            <person name="Zeng L."/>
            <person name="Zhu Y."/>
            <person name="Guo X."/>
        </authorList>
    </citation>
    <scope>NUCLEOTIDE SEQUENCE</scope>
    <source>
        <strain evidence="2">Gui44</strain>
        <plasmid evidence="2">pGui1</plasmid>
    </source>
</reference>
<accession>A0A067YBY1</accession>
<proteinExistence type="predicted"/>
<reference evidence="2" key="2">
    <citation type="journal article" date="2014" name="PLoS Negl. Trop. Dis.">
        <title>Isolation and Characterization of Two Novel Plasmids from Pathogenic Leptospira interrogans Serogroup Canicola Serovar Canicola Strain Gui44.</title>
        <authorList>
            <person name="Zhu W.N."/>
            <person name="Huang L.L."/>
            <person name="Zeng L.B."/>
            <person name="Zhuang X.R."/>
            <person name="Chen C.Y."/>
            <person name="Wang Y.Z."/>
            <person name="Qin J.H."/>
            <person name="Zhu Y.Z."/>
            <person name="Guo X.K."/>
        </authorList>
    </citation>
    <scope>NUCLEOTIDE SEQUENCE</scope>
    <source>
        <strain evidence="2">Gui44</strain>
        <plasmid evidence="2">pGui1</plasmid>
    </source>
</reference>
<evidence type="ECO:0000313" key="2">
    <source>
        <dbReference type="EMBL" id="AGZ84902.1"/>
    </source>
</evidence>
<dbReference type="PROSITE" id="PS50943">
    <property type="entry name" value="HTH_CROC1"/>
    <property type="match status" value="1"/>
</dbReference>
<sequence length="83" mass="9514">MSKTEIQNRINIALKFLKETRGFNQNQIAKKLAVTPGTITRLGNGENALTESMALLLSIFWNFFKMADLWGRGNVIFSSKHWR</sequence>
<dbReference type="GO" id="GO:0003677">
    <property type="term" value="F:DNA binding"/>
    <property type="evidence" value="ECO:0007669"/>
    <property type="project" value="InterPro"/>
</dbReference>
<dbReference type="InterPro" id="IPR010982">
    <property type="entry name" value="Lambda_DNA-bd_dom_sf"/>
</dbReference>
<dbReference type="InterPro" id="IPR001387">
    <property type="entry name" value="Cro/C1-type_HTH"/>
</dbReference>
<keyword evidence="2" id="KW-0614">Plasmid</keyword>
<organism evidence="2">
    <name type="scientific">Leptospira interrogans serovar Canicola</name>
    <dbReference type="NCBI Taxonomy" id="211880"/>
    <lineage>
        <taxon>Bacteria</taxon>
        <taxon>Pseudomonadati</taxon>
        <taxon>Spirochaetota</taxon>
        <taxon>Spirochaetia</taxon>
        <taxon>Leptospirales</taxon>
        <taxon>Leptospiraceae</taxon>
        <taxon>Leptospira</taxon>
    </lineage>
</organism>
<dbReference type="SUPFAM" id="SSF47413">
    <property type="entry name" value="lambda repressor-like DNA-binding domains"/>
    <property type="match status" value="1"/>
</dbReference>
<name>A0A067YBY1_LEPIR</name>
<dbReference type="EMBL" id="KF648557">
    <property type="protein sequence ID" value="AGZ84902.1"/>
    <property type="molecule type" value="Genomic_DNA"/>
</dbReference>
<dbReference type="CDD" id="cd00093">
    <property type="entry name" value="HTH_XRE"/>
    <property type="match status" value="1"/>
</dbReference>
<feature type="domain" description="HTH cro/C1-type" evidence="1">
    <location>
        <begin position="14"/>
        <end position="69"/>
    </location>
</feature>
<evidence type="ECO:0000259" key="1">
    <source>
        <dbReference type="PROSITE" id="PS50943"/>
    </source>
</evidence>
<dbReference type="Gene3D" id="1.10.260.40">
    <property type="entry name" value="lambda repressor-like DNA-binding domains"/>
    <property type="match status" value="1"/>
</dbReference>
<dbReference type="AlphaFoldDB" id="A0A067YBY1"/>
<geneLocation type="plasmid" evidence="2">
    <name>pGui1</name>
</geneLocation>
<protein>
    <submittedName>
        <fullName evidence="2">Transcriptional regulator</fullName>
    </submittedName>
</protein>